<dbReference type="Proteomes" id="UP000278422">
    <property type="component" value="Unassembled WGS sequence"/>
</dbReference>
<dbReference type="CDD" id="cd10787">
    <property type="entry name" value="LamB_YcsF_like"/>
    <property type="match status" value="1"/>
</dbReference>
<keyword evidence="1" id="KW-0547">Nucleotide-binding</keyword>
<dbReference type="InterPro" id="IPR011330">
    <property type="entry name" value="Glyco_hydro/deAcase_b/a-brl"/>
</dbReference>
<dbReference type="PANTHER" id="PTHR30292">
    <property type="entry name" value="UNCHARACTERIZED PROTEIN YBGL-RELATED"/>
    <property type="match status" value="1"/>
</dbReference>
<dbReference type="NCBIfam" id="NF003816">
    <property type="entry name" value="PRK05406.1-5"/>
    <property type="match status" value="1"/>
</dbReference>
<dbReference type="HAMAP" id="MF_00691">
    <property type="entry name" value="PxpA"/>
    <property type="match status" value="1"/>
</dbReference>
<dbReference type="NCBIfam" id="NF003814">
    <property type="entry name" value="PRK05406.1-3"/>
    <property type="match status" value="1"/>
</dbReference>
<evidence type="ECO:0000313" key="4">
    <source>
        <dbReference type="Proteomes" id="UP000278422"/>
    </source>
</evidence>
<dbReference type="Pfam" id="PF03746">
    <property type="entry name" value="LamB_YcsF"/>
    <property type="match status" value="1"/>
</dbReference>
<dbReference type="AlphaFoldDB" id="A0A3R8PH58"/>
<reference evidence="3 4" key="1">
    <citation type="submission" date="2018-01" db="EMBL/GenBank/DDBJ databases">
        <title>Twenty Corynebacterium bovis Genomes.</title>
        <authorList>
            <person name="Gulvik C.A."/>
        </authorList>
    </citation>
    <scope>NUCLEOTIDE SEQUENCE [LARGE SCALE GENOMIC DNA]</scope>
    <source>
        <strain evidence="3 4">16-2004</strain>
    </source>
</reference>
<dbReference type="GO" id="GO:0005975">
    <property type="term" value="P:carbohydrate metabolic process"/>
    <property type="evidence" value="ECO:0007669"/>
    <property type="project" value="InterPro"/>
</dbReference>
<dbReference type="RefSeq" id="WP_125174329.1">
    <property type="nucleotide sequence ID" value="NZ_JBHYBM010000246.1"/>
</dbReference>
<evidence type="ECO:0000313" key="3">
    <source>
        <dbReference type="EMBL" id="RRQ05587.1"/>
    </source>
</evidence>
<keyword evidence="1" id="KW-0378">Hydrolase</keyword>
<dbReference type="EMBL" id="PQNQ01000001">
    <property type="protein sequence ID" value="RRQ05587.1"/>
    <property type="molecule type" value="Genomic_DNA"/>
</dbReference>
<comment type="catalytic activity">
    <reaction evidence="1">
        <text>5-oxo-L-proline + ATP + 2 H2O = L-glutamate + ADP + phosphate + H(+)</text>
        <dbReference type="Rhea" id="RHEA:10348"/>
        <dbReference type="ChEBI" id="CHEBI:15377"/>
        <dbReference type="ChEBI" id="CHEBI:15378"/>
        <dbReference type="ChEBI" id="CHEBI:29985"/>
        <dbReference type="ChEBI" id="CHEBI:30616"/>
        <dbReference type="ChEBI" id="CHEBI:43474"/>
        <dbReference type="ChEBI" id="CHEBI:58402"/>
        <dbReference type="ChEBI" id="CHEBI:456216"/>
        <dbReference type="EC" id="3.5.2.9"/>
    </reaction>
</comment>
<dbReference type="PANTHER" id="PTHR30292:SF0">
    <property type="entry name" value="5-OXOPROLINASE SUBUNIT A"/>
    <property type="match status" value="1"/>
</dbReference>
<proteinExistence type="inferred from homology"/>
<sequence length="289" mass="29795">MTGPTETTRTIDLNSDLGEGFGSWSTGDDSAVLDIVSSANLACGFHAGDPTIMADRCRRAAARGVRVGAHIAYRDLAGFGRRAMAYAPEDLTAEAVYQIGALHLTAVVAGTRVRYVKPHGALYNTIARDETQARAVVAALTQVNAARGRHAPLALMVQPGTVVEHVARGEGVPVIREAFADRGYTPDGTLVSRREPGAMIDDPAEAARRMVRLVTEGVVTAVDGTDIALDVDSVCVHGDSPHAVEMSRTVREALVAAGVTVTAPGEATSPATGPATGPAPGDAPAPAGS</sequence>
<comment type="subunit">
    <text evidence="1">Forms a complex composed of PxpA, PxpB and PxpC.</text>
</comment>
<dbReference type="GO" id="GO:0005524">
    <property type="term" value="F:ATP binding"/>
    <property type="evidence" value="ECO:0007669"/>
    <property type="project" value="UniProtKB-UniRule"/>
</dbReference>
<comment type="similarity">
    <text evidence="1">Belongs to the LamB/PxpA family.</text>
</comment>
<gene>
    <name evidence="1" type="primary">pxpA</name>
    <name evidence="3" type="ORF">CXF42_00140</name>
</gene>
<feature type="region of interest" description="Disordered" evidence="2">
    <location>
        <begin position="264"/>
        <end position="289"/>
    </location>
</feature>
<name>A0A3R8PH58_9CORY</name>
<accession>A0A3R8PH58</accession>
<dbReference type="Gene3D" id="3.20.20.370">
    <property type="entry name" value="Glycoside hydrolase/deacetylase"/>
    <property type="match status" value="1"/>
</dbReference>
<dbReference type="EC" id="3.5.2.9" evidence="1"/>
<evidence type="ECO:0000256" key="2">
    <source>
        <dbReference type="SAM" id="MobiDB-lite"/>
    </source>
</evidence>
<comment type="caution">
    <text evidence="3">The sequence shown here is derived from an EMBL/GenBank/DDBJ whole genome shotgun (WGS) entry which is preliminary data.</text>
</comment>
<keyword evidence="4" id="KW-1185">Reference proteome</keyword>
<protein>
    <recommendedName>
        <fullName evidence="1">5-oxoprolinase subunit A</fullName>
        <shortName evidence="1">5-OPase subunit A</shortName>
        <ecNumber evidence="1">3.5.2.9</ecNumber>
    </recommendedName>
    <alternativeName>
        <fullName evidence="1">5-oxoprolinase (ATP-hydrolyzing) subunit A</fullName>
    </alternativeName>
</protein>
<comment type="function">
    <text evidence="1">Catalyzes the cleavage of 5-oxoproline to form L-glutamate coupled to the hydrolysis of ATP to ADP and inorganic phosphate.</text>
</comment>
<dbReference type="InterPro" id="IPR005501">
    <property type="entry name" value="LamB/YcsF/PxpA-like"/>
</dbReference>
<dbReference type="GO" id="GO:0017168">
    <property type="term" value="F:5-oxoprolinase (ATP-hydrolyzing) activity"/>
    <property type="evidence" value="ECO:0007669"/>
    <property type="project" value="UniProtKB-UniRule"/>
</dbReference>
<dbReference type="SUPFAM" id="SSF88713">
    <property type="entry name" value="Glycoside hydrolase/deacetylase"/>
    <property type="match status" value="1"/>
</dbReference>
<organism evidence="3 4">
    <name type="scientific">Corynebacterium bovis</name>
    <dbReference type="NCBI Taxonomy" id="36808"/>
    <lineage>
        <taxon>Bacteria</taxon>
        <taxon>Bacillati</taxon>
        <taxon>Actinomycetota</taxon>
        <taxon>Actinomycetes</taxon>
        <taxon>Mycobacteriales</taxon>
        <taxon>Corynebacteriaceae</taxon>
        <taxon>Corynebacterium</taxon>
    </lineage>
</organism>
<keyword evidence="1" id="KW-0067">ATP-binding</keyword>
<evidence type="ECO:0000256" key="1">
    <source>
        <dbReference type="HAMAP-Rule" id="MF_00691"/>
    </source>
</evidence>